<evidence type="ECO:0000313" key="2">
    <source>
        <dbReference type="EMBL" id="CRZ14373.1"/>
    </source>
</evidence>
<evidence type="ECO:0000256" key="1">
    <source>
        <dbReference type="SAM" id="MobiDB-lite"/>
    </source>
</evidence>
<dbReference type="EMBL" id="CWKH01000001">
    <property type="protein sequence ID" value="CRZ14373.1"/>
    <property type="molecule type" value="Genomic_DNA"/>
</dbReference>
<name>A0A0H5RK43_9MYCO</name>
<dbReference type="AlphaFoldDB" id="A0A0H5RK43"/>
<gene>
    <name evidence="2" type="ORF">BN2156_01222</name>
</gene>
<protein>
    <submittedName>
        <fullName evidence="2">Uncharacterized protein</fullName>
    </submittedName>
</protein>
<accession>A0A0H5RK43</accession>
<keyword evidence="3" id="KW-1185">Reference proteome</keyword>
<sequence length="233" mass="25567">MMNEGVAGRSQDGTHKFTSAATANDDQFRIVRPTHQRPRRPASCYFAIGDNLGIPFGPLPDALNQRLFLTGLIFQPPLVIGCPIREATGQFTTAEDGREISAAQSRFLESPLGCVLGGVGTVDTDYDRLPLLLSGIVLCAAHNDHWTVPVSAHGYRYRPGMDDAPGIGAARSHNRQQRLSRQRNQRRQRSACDACGLNCCLRTCHTYLLPSLGQKVNGPGFQVLQYPVLRPRT</sequence>
<dbReference type="Proteomes" id="UP000199147">
    <property type="component" value="Unassembled WGS sequence"/>
</dbReference>
<proteinExistence type="predicted"/>
<feature type="compositionally biased region" description="Basic residues" evidence="1">
    <location>
        <begin position="172"/>
        <end position="185"/>
    </location>
</feature>
<organism evidence="2 3">
    <name type="scientific">Mycolicibacterium neworleansense</name>
    <dbReference type="NCBI Taxonomy" id="146018"/>
    <lineage>
        <taxon>Bacteria</taxon>
        <taxon>Bacillati</taxon>
        <taxon>Actinomycetota</taxon>
        <taxon>Actinomycetes</taxon>
        <taxon>Mycobacteriales</taxon>
        <taxon>Mycobacteriaceae</taxon>
        <taxon>Mycolicibacterium</taxon>
    </lineage>
</organism>
<evidence type="ECO:0000313" key="3">
    <source>
        <dbReference type="Proteomes" id="UP000199147"/>
    </source>
</evidence>
<reference evidence="3" key="1">
    <citation type="submission" date="2015-07" db="EMBL/GenBank/DDBJ databases">
        <authorList>
            <person name="Urmite Genomes"/>
        </authorList>
    </citation>
    <scope>NUCLEOTIDE SEQUENCE [LARGE SCALE GENOMIC DNA]</scope>
    <source>
        <strain evidence="3">type strain: ATCC 49404</strain>
    </source>
</reference>
<feature type="region of interest" description="Disordered" evidence="1">
    <location>
        <begin position="163"/>
        <end position="185"/>
    </location>
</feature>